<reference evidence="1 2" key="1">
    <citation type="submission" date="2019-03" db="EMBL/GenBank/DDBJ databases">
        <title>Genomic Encyclopedia of Type Strains, Phase IV (KMG-IV): sequencing the most valuable type-strain genomes for metagenomic binning, comparative biology and taxonomic classification.</title>
        <authorList>
            <person name="Goeker M."/>
        </authorList>
    </citation>
    <scope>NUCLEOTIDE SEQUENCE [LARGE SCALE GENOMIC DNA]</scope>
    <source>
        <strain evidence="1 2">DSM 45707</strain>
    </source>
</reference>
<dbReference type="EMBL" id="SMAG01000014">
    <property type="protein sequence ID" value="TCS92222.1"/>
    <property type="molecule type" value="Genomic_DNA"/>
</dbReference>
<protein>
    <submittedName>
        <fullName evidence="1">Uncharacterized protein</fullName>
    </submittedName>
</protein>
<dbReference type="OrthoDB" id="500593at2"/>
<evidence type="ECO:0000313" key="2">
    <source>
        <dbReference type="Proteomes" id="UP000294937"/>
    </source>
</evidence>
<proteinExistence type="predicted"/>
<dbReference type="RefSeq" id="WP_131926832.1">
    <property type="nucleotide sequence ID" value="NZ_SMAG01000014.1"/>
</dbReference>
<comment type="caution">
    <text evidence="1">The sequence shown here is derived from an EMBL/GenBank/DDBJ whole genome shotgun (WGS) entry which is preliminary data.</text>
</comment>
<sequence>MFDWLKRQNKFDQLVRDFEEVPAVPVSYGSPYPNREQDQLIEIISQPMDGERSPYVQRITRDLTGGLSERER</sequence>
<organism evidence="1 2">
    <name type="scientific">Hazenella coriacea</name>
    <dbReference type="NCBI Taxonomy" id="1179467"/>
    <lineage>
        <taxon>Bacteria</taxon>
        <taxon>Bacillati</taxon>
        <taxon>Bacillota</taxon>
        <taxon>Bacilli</taxon>
        <taxon>Bacillales</taxon>
        <taxon>Thermoactinomycetaceae</taxon>
        <taxon>Hazenella</taxon>
    </lineage>
</organism>
<gene>
    <name evidence="1" type="ORF">EDD58_11413</name>
</gene>
<accession>A0A4R3KZS8</accession>
<evidence type="ECO:0000313" key="1">
    <source>
        <dbReference type="EMBL" id="TCS92222.1"/>
    </source>
</evidence>
<dbReference type="AlphaFoldDB" id="A0A4R3KZS8"/>
<name>A0A4R3KZS8_9BACL</name>
<dbReference type="Proteomes" id="UP000294937">
    <property type="component" value="Unassembled WGS sequence"/>
</dbReference>
<keyword evidence="2" id="KW-1185">Reference proteome</keyword>